<comment type="caution">
    <text evidence="2">The sequence shown here is derived from an EMBL/GenBank/DDBJ whole genome shotgun (WGS) entry which is preliminary data.</text>
</comment>
<sequence length="889" mass="99444">MTSGKRFRRRYDPNDWESSILTIRHNVLCLGMSYPCVNTLLSKNNNDGQRRRNVGREVVFHSAPSVERSVELVLRNVLSQIDGRDLARLVALEADNDILAYTVSKAEGSHYGMRHLNANFNGRNFVEQMRTRWGGSVKFRQVILDYFWSPTGSWAIEHWQRSFFNENIPRFVAEDLLNFGDLDKDYHFVSARREGSGVADDYVYSTSAVIYLPFCSHCLSQVVSCYDKLSRYYAISFLRKDELEEHTLWKATNTISPASMKGWLAKAINQEDIYCTLDEKQIKSSIVDDHVTKDAVLDVFRMIPRSSEVRMIKLTALMIYHPNFAKSDYATWTTPTLGLNVGGFVFSSIKAYNKTINGLRLAKWPKKRRHSNQSLDKVGSRKRGRRYGSVVKRANSGIASQTDQPPEQSRKESTYLDNIELRWERILSSLESEYAERVNICAGFVSHVVPGNEGCAANESIAGINGPLVPSDELSMKSAIEKTAKERPTMECAHDVVDVTRQVLESDQLNSAFDTIPSVNDLVIGDNHDLHPGNVQYFDALNACGLDSSSVTDCFADALKFSDPPGRYLIRDKWSGRWAVVDDHIAKALVLHLVDNGMLNRSSDGRPNEATSSYLIRAVQRLHLDKTLLNEHESEVSELSETSNTDGTAIPRDVWRMKKLRDSSRWEPIVHIMSRNGISNNEEMSKITTDEGTSKFIASRNEQNISRRKGESSALSLAIVEFKATYKTDDNEEGEMSLAPPVANVDGRKNHEEAKQSGLTRPLSAAVSISTSPSWSSLVTELAEITVFTATASTNTISTSDTSVSFPVDSMSSASSVSPEGATLKVLAEWLQSSIGFTHENVASIKIALSQIHSDNVDRDAMLRQCCQILTQAFEVEAAALRSLCTMRE</sequence>
<keyword evidence="3" id="KW-1185">Reference proteome</keyword>
<feature type="region of interest" description="Disordered" evidence="1">
    <location>
        <begin position="391"/>
        <end position="413"/>
    </location>
</feature>
<accession>A0ABD3R7I9</accession>
<dbReference type="Proteomes" id="UP001530377">
    <property type="component" value="Unassembled WGS sequence"/>
</dbReference>
<feature type="region of interest" description="Disordered" evidence="1">
    <location>
        <begin position="367"/>
        <end position="386"/>
    </location>
</feature>
<evidence type="ECO:0000256" key="1">
    <source>
        <dbReference type="SAM" id="MobiDB-lite"/>
    </source>
</evidence>
<gene>
    <name evidence="2" type="ORF">ACHAXA_010077</name>
</gene>
<protein>
    <submittedName>
        <fullName evidence="2">Uncharacterized protein</fullName>
    </submittedName>
</protein>
<organism evidence="2 3">
    <name type="scientific">Cyclostephanos tholiformis</name>
    <dbReference type="NCBI Taxonomy" id="382380"/>
    <lineage>
        <taxon>Eukaryota</taxon>
        <taxon>Sar</taxon>
        <taxon>Stramenopiles</taxon>
        <taxon>Ochrophyta</taxon>
        <taxon>Bacillariophyta</taxon>
        <taxon>Coscinodiscophyceae</taxon>
        <taxon>Thalassiosirophycidae</taxon>
        <taxon>Stephanodiscales</taxon>
        <taxon>Stephanodiscaceae</taxon>
        <taxon>Cyclostephanos</taxon>
    </lineage>
</organism>
<dbReference type="AlphaFoldDB" id="A0ABD3R7I9"/>
<feature type="compositionally biased region" description="Polar residues" evidence="1">
    <location>
        <begin position="397"/>
        <end position="407"/>
    </location>
</feature>
<name>A0ABD3R7I9_9STRA</name>
<evidence type="ECO:0000313" key="3">
    <source>
        <dbReference type="Proteomes" id="UP001530377"/>
    </source>
</evidence>
<evidence type="ECO:0000313" key="2">
    <source>
        <dbReference type="EMBL" id="KAL3808697.1"/>
    </source>
</evidence>
<dbReference type="EMBL" id="JALLPB020000478">
    <property type="protein sequence ID" value="KAL3808697.1"/>
    <property type="molecule type" value="Genomic_DNA"/>
</dbReference>
<reference evidence="2 3" key="1">
    <citation type="submission" date="2024-10" db="EMBL/GenBank/DDBJ databases">
        <title>Updated reference genomes for cyclostephanoid diatoms.</title>
        <authorList>
            <person name="Roberts W.R."/>
            <person name="Alverson A.J."/>
        </authorList>
    </citation>
    <scope>NUCLEOTIDE SEQUENCE [LARGE SCALE GENOMIC DNA]</scope>
    <source>
        <strain evidence="2 3">AJA228-03</strain>
    </source>
</reference>
<proteinExistence type="predicted"/>